<evidence type="ECO:0000259" key="1">
    <source>
        <dbReference type="Pfam" id="PF04459"/>
    </source>
</evidence>
<dbReference type="Pfam" id="PF04459">
    <property type="entry name" value="DUF512"/>
    <property type="match status" value="1"/>
</dbReference>
<dbReference type="Gene3D" id="2.30.42.10">
    <property type="match status" value="1"/>
</dbReference>
<feature type="domain" description="DUF512" evidence="1">
    <location>
        <begin position="223"/>
        <end position="424"/>
    </location>
</feature>
<dbReference type="InterPro" id="IPR058240">
    <property type="entry name" value="rSAM_sf"/>
</dbReference>
<evidence type="ECO:0000259" key="3">
    <source>
        <dbReference type="Pfam" id="PF19238"/>
    </source>
</evidence>
<dbReference type="InterPro" id="IPR007549">
    <property type="entry name" value="DUF512"/>
</dbReference>
<evidence type="ECO:0000259" key="2">
    <source>
        <dbReference type="Pfam" id="PF17820"/>
    </source>
</evidence>
<dbReference type="InterPro" id="IPR013785">
    <property type="entry name" value="Aldolase_TIM"/>
</dbReference>
<dbReference type="Gene3D" id="3.20.20.70">
    <property type="entry name" value="Aldolase class I"/>
    <property type="match status" value="1"/>
</dbReference>
<dbReference type="AlphaFoldDB" id="A0A1I5TF37"/>
<feature type="domain" description="Putative radical SAM N-terminal" evidence="3">
    <location>
        <begin position="70"/>
        <end position="220"/>
    </location>
</feature>
<dbReference type="InterPro" id="IPR036034">
    <property type="entry name" value="PDZ_sf"/>
</dbReference>
<evidence type="ECO:0000313" key="5">
    <source>
        <dbReference type="Proteomes" id="UP000198577"/>
    </source>
</evidence>
<feature type="domain" description="PDZ" evidence="2">
    <location>
        <begin position="9"/>
        <end position="57"/>
    </location>
</feature>
<gene>
    <name evidence="4" type="ORF">SAMN05444406_10485</name>
</gene>
<accession>A0A1I5TF37</accession>
<dbReference type="InterPro" id="IPR045375">
    <property type="entry name" value="Put_radical_SAM-like_N"/>
</dbReference>
<evidence type="ECO:0000313" key="4">
    <source>
        <dbReference type="EMBL" id="SFP81297.1"/>
    </source>
</evidence>
<dbReference type="RefSeq" id="WP_340147902.1">
    <property type="nucleotide sequence ID" value="NZ_FOXR01000004.1"/>
</dbReference>
<dbReference type="SUPFAM" id="SSF50156">
    <property type="entry name" value="PDZ domain-like"/>
    <property type="match status" value="1"/>
</dbReference>
<dbReference type="EMBL" id="FOXR01000004">
    <property type="protein sequence ID" value="SFP81297.1"/>
    <property type="molecule type" value="Genomic_DNA"/>
</dbReference>
<dbReference type="Pfam" id="PF19238">
    <property type="entry name" value="Radical_SAM_2"/>
    <property type="match status" value="1"/>
</dbReference>
<sequence>MELIKKHRIAGVEAGSIAEEMGIEPGDFLVAINGRAVEDILDYMEWTSSEEVNITIEKSDGQVWELEIEKDLDEDLGLTFEQPLMDRQRACRNRCIFCFIDQLPRGMRSTLYYKDDDWRLSFLMGNYITLTNLTEKDVKRITSRHISPLYVSVHTTNPQLRQRMMGNKRAGEVLNILKEFEKAGISIHCQIVLCRNWNDGAELERTLSDLWNMRSIVKSVAVVPVGLTKYRQGLEDILSFDAESAARVLEQVEKWQRKCRKESDTAFVFAADEFYILAGKEFPPYEEYEDFPQIENGVGLIAKLVREFDEAIDDYRGRRVAVREISVATGVSAYPTIRALMDRVQQAMGVTVHVYPVVNCFFGESVTVAGLITGGDMIAQLKDKDLGQALLIPSTMLRRGEDVFLDDITLESLSASLGVPVIPVPVDGRELLETVSKIAYQR</sequence>
<dbReference type="SUPFAM" id="SSF102114">
    <property type="entry name" value="Radical SAM enzymes"/>
    <property type="match status" value="1"/>
</dbReference>
<protein>
    <submittedName>
        <fullName evidence="4">Putative radical SAM enzyme, TIGR03279 family</fullName>
    </submittedName>
</protein>
<keyword evidence="5" id="KW-1185">Reference proteome</keyword>
<dbReference type="Proteomes" id="UP000198577">
    <property type="component" value="Unassembled WGS sequence"/>
</dbReference>
<dbReference type="STRING" id="937334.SAMN05444406_10485"/>
<organism evidence="4 5">
    <name type="scientific">Caldicoprobacter faecalis</name>
    <dbReference type="NCBI Taxonomy" id="937334"/>
    <lineage>
        <taxon>Bacteria</taxon>
        <taxon>Bacillati</taxon>
        <taxon>Bacillota</taxon>
        <taxon>Clostridia</taxon>
        <taxon>Caldicoprobacterales</taxon>
        <taxon>Caldicoprobacteraceae</taxon>
        <taxon>Caldicoprobacter</taxon>
    </lineage>
</organism>
<name>A0A1I5TF37_9FIRM</name>
<proteinExistence type="predicted"/>
<dbReference type="Pfam" id="PF17820">
    <property type="entry name" value="PDZ_6"/>
    <property type="match status" value="1"/>
</dbReference>
<reference evidence="4 5" key="1">
    <citation type="submission" date="2016-10" db="EMBL/GenBank/DDBJ databases">
        <authorList>
            <person name="de Groot N.N."/>
        </authorList>
    </citation>
    <scope>NUCLEOTIDE SEQUENCE [LARGE SCALE GENOMIC DNA]</scope>
    <source>
        <strain evidence="4 5">DSM 20678</strain>
    </source>
</reference>
<dbReference type="InterPro" id="IPR041489">
    <property type="entry name" value="PDZ_6"/>
</dbReference>